<dbReference type="GO" id="GO:0016787">
    <property type="term" value="F:hydrolase activity"/>
    <property type="evidence" value="ECO:0007669"/>
    <property type="project" value="UniProtKB-KW"/>
</dbReference>
<proteinExistence type="predicted"/>
<reference evidence="2" key="1">
    <citation type="submission" date="2021-02" db="EMBL/GenBank/DDBJ databases">
        <title>Phycicoccus sp. MQZ13P-5T, whole genome shotgun sequence.</title>
        <authorList>
            <person name="Tuo L."/>
        </authorList>
    </citation>
    <scope>NUCLEOTIDE SEQUENCE</scope>
    <source>
        <strain evidence="2">MQZ13P-5</strain>
    </source>
</reference>
<evidence type="ECO:0000313" key="2">
    <source>
        <dbReference type="EMBL" id="MBM6402441.1"/>
    </source>
</evidence>
<dbReference type="Proteomes" id="UP001430172">
    <property type="component" value="Unassembled WGS sequence"/>
</dbReference>
<dbReference type="InterPro" id="IPR029058">
    <property type="entry name" value="AB_hydrolase_fold"/>
</dbReference>
<evidence type="ECO:0000313" key="3">
    <source>
        <dbReference type="Proteomes" id="UP001430172"/>
    </source>
</evidence>
<dbReference type="InterPro" id="IPR051049">
    <property type="entry name" value="Dienelactone_hydrolase-like"/>
</dbReference>
<dbReference type="Pfam" id="PF01738">
    <property type="entry name" value="DLH"/>
    <property type="match status" value="1"/>
</dbReference>
<dbReference type="InterPro" id="IPR002925">
    <property type="entry name" value="Dienelactn_hydro"/>
</dbReference>
<evidence type="ECO:0000259" key="1">
    <source>
        <dbReference type="Pfam" id="PF01738"/>
    </source>
</evidence>
<gene>
    <name evidence="2" type="ORF">JQN70_18760</name>
</gene>
<name>A0ABS2CRC2_9MICO</name>
<keyword evidence="3" id="KW-1185">Reference proteome</keyword>
<dbReference type="PANTHER" id="PTHR46623">
    <property type="entry name" value="CARBOXYMETHYLENEBUTENOLIDASE-RELATED"/>
    <property type="match status" value="1"/>
</dbReference>
<dbReference type="SUPFAM" id="SSF53474">
    <property type="entry name" value="alpha/beta-Hydrolases"/>
    <property type="match status" value="1"/>
</dbReference>
<dbReference type="RefSeq" id="WP_204132908.1">
    <property type="nucleotide sequence ID" value="NZ_JAFDVD010000026.1"/>
</dbReference>
<dbReference type="PANTHER" id="PTHR46623:SF10">
    <property type="entry name" value="CARBOXYMETHYLENEBUTENOLIDASE HOMOLOG"/>
    <property type="match status" value="1"/>
</dbReference>
<comment type="caution">
    <text evidence="2">The sequence shown here is derived from an EMBL/GenBank/DDBJ whole genome shotgun (WGS) entry which is preliminary data.</text>
</comment>
<dbReference type="EMBL" id="JAFDVD010000026">
    <property type="protein sequence ID" value="MBM6402441.1"/>
    <property type="molecule type" value="Genomic_DNA"/>
</dbReference>
<dbReference type="Gene3D" id="3.40.50.1820">
    <property type="entry name" value="alpha/beta hydrolase"/>
    <property type="match status" value="1"/>
</dbReference>
<organism evidence="2 3">
    <name type="scientific">Phycicoccus sonneratiae</name>
    <dbReference type="NCBI Taxonomy" id="2807628"/>
    <lineage>
        <taxon>Bacteria</taxon>
        <taxon>Bacillati</taxon>
        <taxon>Actinomycetota</taxon>
        <taxon>Actinomycetes</taxon>
        <taxon>Micrococcales</taxon>
        <taxon>Intrasporangiaceae</taxon>
        <taxon>Phycicoccus</taxon>
    </lineage>
</organism>
<sequence>MSDLHLVDVPVPGGSAEAHLSLPPDGHGPGVLLVMDAIGLRPQIAAMADRIASWGYVVLAPNVFHREGTVAELLPTGDLRTPEGRDAVMAEAMPRVRRLTSDLSRPDVVAVLDHLRGLDATDAGPVAVVGYCMGARIALRAAGDHSDVVAACGGFHGGGLVTDEPDSPHLSLATARAEVVLGHADRDRSMPPEAVTALGAALEEAGLPATNAVYPDAPHGYSMADTAMYQEAGAERHFRELEALLSRRLGGPAADG</sequence>
<accession>A0ABS2CRC2</accession>
<feature type="domain" description="Dienelactone hydrolase" evidence="1">
    <location>
        <begin position="18"/>
        <end position="245"/>
    </location>
</feature>
<protein>
    <submittedName>
        <fullName evidence="2">Dienelactone hydrolase family protein</fullName>
    </submittedName>
</protein>
<keyword evidence="2" id="KW-0378">Hydrolase</keyword>